<dbReference type="FunFam" id="3.30.70.580:FF:000001">
    <property type="entry name" value="tRNA pseudouridine synthase A"/>
    <property type="match status" value="1"/>
</dbReference>
<dbReference type="InterPro" id="IPR020103">
    <property type="entry name" value="PsdUridine_synth_cat_dom_sf"/>
</dbReference>
<evidence type="ECO:0000259" key="4">
    <source>
        <dbReference type="Pfam" id="PF01416"/>
    </source>
</evidence>
<name>A0A382HLQ7_9ZZZZ</name>
<keyword evidence="2" id="KW-0819">tRNA processing</keyword>
<evidence type="ECO:0000313" key="5">
    <source>
        <dbReference type="EMBL" id="SVB88216.1"/>
    </source>
</evidence>
<feature type="domain" description="Pseudouridine synthase I TruA alpha/beta" evidence="4">
    <location>
        <begin position="139"/>
        <end position="241"/>
    </location>
</feature>
<dbReference type="PIRSF" id="PIRSF001430">
    <property type="entry name" value="tRNA_psdUrid_synth"/>
    <property type="match status" value="1"/>
</dbReference>
<protein>
    <recommendedName>
        <fullName evidence="4">Pseudouridine synthase I TruA alpha/beta domain-containing protein</fullName>
    </recommendedName>
</protein>
<dbReference type="GO" id="GO:0003723">
    <property type="term" value="F:RNA binding"/>
    <property type="evidence" value="ECO:0007669"/>
    <property type="project" value="InterPro"/>
</dbReference>
<dbReference type="InterPro" id="IPR020094">
    <property type="entry name" value="TruA/RsuA/RluB/E/F_N"/>
</dbReference>
<dbReference type="CDD" id="cd02570">
    <property type="entry name" value="PseudoU_synth_EcTruA"/>
    <property type="match status" value="1"/>
</dbReference>
<dbReference type="SUPFAM" id="SSF55120">
    <property type="entry name" value="Pseudouridine synthase"/>
    <property type="match status" value="1"/>
</dbReference>
<dbReference type="AlphaFoldDB" id="A0A382HLQ7"/>
<dbReference type="InterPro" id="IPR020097">
    <property type="entry name" value="PsdUridine_synth_TruA_a/b_dom"/>
</dbReference>
<reference evidence="5" key="1">
    <citation type="submission" date="2018-05" db="EMBL/GenBank/DDBJ databases">
        <authorList>
            <person name="Lanie J.A."/>
            <person name="Ng W.-L."/>
            <person name="Kazmierczak K.M."/>
            <person name="Andrzejewski T.M."/>
            <person name="Davidsen T.M."/>
            <person name="Wayne K.J."/>
            <person name="Tettelin H."/>
            <person name="Glass J.I."/>
            <person name="Rusch D."/>
            <person name="Podicherti R."/>
            <person name="Tsui H.-C.T."/>
            <person name="Winkler M.E."/>
        </authorList>
    </citation>
    <scope>NUCLEOTIDE SEQUENCE</scope>
</reference>
<dbReference type="GO" id="GO:0009982">
    <property type="term" value="F:pseudouridine synthase activity"/>
    <property type="evidence" value="ECO:0007669"/>
    <property type="project" value="InterPro"/>
</dbReference>
<proteinExistence type="inferred from homology"/>
<dbReference type="PANTHER" id="PTHR11142">
    <property type="entry name" value="PSEUDOURIDYLATE SYNTHASE"/>
    <property type="match status" value="1"/>
</dbReference>
<keyword evidence="3" id="KW-0413">Isomerase</keyword>
<evidence type="ECO:0000256" key="1">
    <source>
        <dbReference type="ARBA" id="ARBA00009375"/>
    </source>
</evidence>
<comment type="similarity">
    <text evidence="1">Belongs to the tRNA pseudouridine synthase TruA family.</text>
</comment>
<dbReference type="HAMAP" id="MF_00171">
    <property type="entry name" value="TruA"/>
    <property type="match status" value="1"/>
</dbReference>
<gene>
    <name evidence="5" type="ORF">METZ01_LOCUS241070</name>
</gene>
<accession>A0A382HLQ7</accession>
<dbReference type="Pfam" id="PF01416">
    <property type="entry name" value="PseudoU_synth_1"/>
    <property type="match status" value="2"/>
</dbReference>
<sequence length="247" mass="28153">MRFFIELSYKGAKYHGWQIQPNSNTVQAEINKAFSTILNTDIDVVGAGRTDTGVHAKQMFAHFDTSKDINVSDLLYKLNVFLPNDIVINNIVSVRDNAHCRFDAENRTYEYYLTNKKSPFNSNIYLYHKPLDIVAMNDACKYLLGRKDYTSFSKLHTQTHTNNCEVLCANWKAESNFLVFTIKADRFLRNMVRAIVGTLLEVGEGKHNANKIKEIIVKKDRSLAGVSVPAYALFLTKVKYPRSILNG</sequence>
<dbReference type="InterPro" id="IPR001406">
    <property type="entry name" value="PsdUridine_synth_TruA"/>
</dbReference>
<dbReference type="Gene3D" id="3.30.70.660">
    <property type="entry name" value="Pseudouridine synthase I, catalytic domain, C-terminal subdomain"/>
    <property type="match status" value="1"/>
</dbReference>
<evidence type="ECO:0000256" key="3">
    <source>
        <dbReference type="ARBA" id="ARBA00023235"/>
    </source>
</evidence>
<dbReference type="Gene3D" id="3.30.70.580">
    <property type="entry name" value="Pseudouridine synthase I, catalytic domain, N-terminal subdomain"/>
    <property type="match status" value="1"/>
</dbReference>
<dbReference type="InterPro" id="IPR020095">
    <property type="entry name" value="PsdUridine_synth_TruA_C"/>
</dbReference>
<dbReference type="NCBIfam" id="TIGR00071">
    <property type="entry name" value="hisT_truA"/>
    <property type="match status" value="1"/>
</dbReference>
<evidence type="ECO:0000256" key="2">
    <source>
        <dbReference type="ARBA" id="ARBA00022694"/>
    </source>
</evidence>
<dbReference type="GO" id="GO:0031119">
    <property type="term" value="P:tRNA pseudouridine synthesis"/>
    <property type="evidence" value="ECO:0007669"/>
    <property type="project" value="TreeGrafter"/>
</dbReference>
<dbReference type="EMBL" id="UINC01062021">
    <property type="protein sequence ID" value="SVB88216.1"/>
    <property type="molecule type" value="Genomic_DNA"/>
</dbReference>
<organism evidence="5">
    <name type="scientific">marine metagenome</name>
    <dbReference type="NCBI Taxonomy" id="408172"/>
    <lineage>
        <taxon>unclassified sequences</taxon>
        <taxon>metagenomes</taxon>
        <taxon>ecological metagenomes</taxon>
    </lineage>
</organism>
<feature type="domain" description="Pseudouridine synthase I TruA alpha/beta" evidence="4">
    <location>
        <begin position="8"/>
        <end position="103"/>
    </location>
</feature>
<dbReference type="PANTHER" id="PTHR11142:SF0">
    <property type="entry name" value="TRNA PSEUDOURIDINE SYNTHASE-LIKE 1"/>
    <property type="match status" value="1"/>
</dbReference>